<evidence type="ECO:0000259" key="3">
    <source>
        <dbReference type="PROSITE" id="PS50041"/>
    </source>
</evidence>
<dbReference type="PROSITE" id="PS50041">
    <property type="entry name" value="C_TYPE_LECTIN_2"/>
    <property type="match status" value="1"/>
</dbReference>
<reference evidence="4" key="1">
    <citation type="submission" date="2015-03" db="EMBL/GenBank/DDBJ databases">
        <title>Wuchereria bancrofti Genome Sequencing Papua New Guinea Strain.</title>
        <authorList>
            <person name="Small S.T."/>
            <person name="Serre D."/>
            <person name="Zimmerman P.A."/>
        </authorList>
    </citation>
    <scope>NUCLEOTIDE SEQUENCE [LARGE SCALE GENOMIC DNA]</scope>
    <source>
        <strain evidence="4">pt0022</strain>
    </source>
</reference>
<dbReference type="InterPro" id="IPR050111">
    <property type="entry name" value="C-type_lectin/snaclec_domain"/>
</dbReference>
<dbReference type="InterPro" id="IPR001304">
    <property type="entry name" value="C-type_lectin-like"/>
</dbReference>
<evidence type="ECO:0000313" key="5">
    <source>
        <dbReference type="WBParaSite" id="mrna-Wban_07405"/>
    </source>
</evidence>
<dbReference type="InterPro" id="IPR016187">
    <property type="entry name" value="CTDL_fold"/>
</dbReference>
<dbReference type="PROSITE" id="PS00615">
    <property type="entry name" value="C_TYPE_LECTIN_1"/>
    <property type="match status" value="1"/>
</dbReference>
<dbReference type="SMART" id="SM00034">
    <property type="entry name" value="CLECT"/>
    <property type="match status" value="1"/>
</dbReference>
<evidence type="ECO:0000256" key="1">
    <source>
        <dbReference type="ARBA" id="ARBA00023157"/>
    </source>
</evidence>
<dbReference type="InterPro" id="IPR018378">
    <property type="entry name" value="C-type_lectin_CS"/>
</dbReference>
<dbReference type="AlphaFoldDB" id="A0AAF5RWE7"/>
<dbReference type="WBParaSite" id="mrna-Wban_07405">
    <property type="protein sequence ID" value="mrna-Wban_07405"/>
    <property type="gene ID" value="Wban_07405"/>
</dbReference>
<name>A0AAF5RWE7_WUCBA</name>
<dbReference type="Gene3D" id="3.10.100.10">
    <property type="entry name" value="Mannose-Binding Protein A, subunit A"/>
    <property type="match status" value="1"/>
</dbReference>
<sequence>MICITKCFIIILLFKGIIGRLCPEGWLYSKHTKYCYHLVTIPTTFNNAQFACRLQNAHLLSIHSEAEDRFISAIFAKYGQSIWLGAAIFDNSRKYEYVDSTPFDYTNWQNGTQPIYKKSRKCVKISSENWKWFDDCCYYRPVSYVCKKLAGKYDQSHWKTIVNKTSKIKNNHNHRHLKLFNYKFSNEKSDIVIKENKRRNKVSDMVASFANKIYDNKMRDKLRTRN</sequence>
<keyword evidence="1" id="KW-1015">Disulfide bond</keyword>
<organism evidence="4 5">
    <name type="scientific">Wuchereria bancrofti</name>
    <dbReference type="NCBI Taxonomy" id="6293"/>
    <lineage>
        <taxon>Eukaryota</taxon>
        <taxon>Metazoa</taxon>
        <taxon>Ecdysozoa</taxon>
        <taxon>Nematoda</taxon>
        <taxon>Chromadorea</taxon>
        <taxon>Rhabditida</taxon>
        <taxon>Spirurina</taxon>
        <taxon>Spiruromorpha</taxon>
        <taxon>Filarioidea</taxon>
        <taxon>Onchocercidae</taxon>
        <taxon>Wuchereria</taxon>
    </lineage>
</organism>
<accession>A0AAF5RWE7</accession>
<dbReference type="Proteomes" id="UP000093561">
    <property type="component" value="Unassembled WGS sequence"/>
</dbReference>
<feature type="signal peptide" evidence="2">
    <location>
        <begin position="1"/>
        <end position="19"/>
    </location>
</feature>
<reference evidence="5" key="3">
    <citation type="submission" date="2024-02" db="UniProtKB">
        <authorList>
            <consortium name="WormBaseParasite"/>
        </authorList>
    </citation>
    <scope>IDENTIFICATION</scope>
    <source>
        <strain evidence="5">pt0022</strain>
    </source>
</reference>
<dbReference type="Pfam" id="PF00059">
    <property type="entry name" value="Lectin_C"/>
    <property type="match status" value="1"/>
</dbReference>
<evidence type="ECO:0000256" key="2">
    <source>
        <dbReference type="SAM" id="SignalP"/>
    </source>
</evidence>
<dbReference type="SUPFAM" id="SSF56436">
    <property type="entry name" value="C-type lectin-like"/>
    <property type="match status" value="1"/>
</dbReference>
<protein>
    <submittedName>
        <fullName evidence="5">C-type lectin domain-containing protein</fullName>
    </submittedName>
</protein>
<dbReference type="CDD" id="cd00037">
    <property type="entry name" value="CLECT"/>
    <property type="match status" value="1"/>
</dbReference>
<evidence type="ECO:0000313" key="4">
    <source>
        <dbReference type="Proteomes" id="UP000093561"/>
    </source>
</evidence>
<feature type="domain" description="C-type lectin" evidence="3">
    <location>
        <begin position="31"/>
        <end position="137"/>
    </location>
</feature>
<reference evidence="4" key="2">
    <citation type="journal article" date="2016" name="Mol. Ecol.">
        <title>Population genomics of the filarial nematode parasite Wuchereria bancrofti from mosquitoes.</title>
        <authorList>
            <person name="Small S.T."/>
            <person name="Reimer L.J."/>
            <person name="Tisch D.J."/>
            <person name="King C.L."/>
            <person name="Christensen B.M."/>
            <person name="Siba P.M."/>
            <person name="Kazura J.W."/>
            <person name="Serre D."/>
            <person name="Zimmerman P.A."/>
        </authorList>
    </citation>
    <scope>NUCLEOTIDE SEQUENCE</scope>
    <source>
        <strain evidence="4">pt0022</strain>
    </source>
</reference>
<dbReference type="PANTHER" id="PTHR22803">
    <property type="entry name" value="MANNOSE, PHOSPHOLIPASE, LECTIN RECEPTOR RELATED"/>
    <property type="match status" value="1"/>
</dbReference>
<proteinExistence type="predicted"/>
<keyword evidence="2" id="KW-0732">Signal</keyword>
<dbReference type="InterPro" id="IPR016186">
    <property type="entry name" value="C-type_lectin-like/link_sf"/>
</dbReference>
<feature type="chain" id="PRO_5041937339" evidence="2">
    <location>
        <begin position="20"/>
        <end position="226"/>
    </location>
</feature>